<feature type="domain" description="Aminotransferase class V" evidence="2">
    <location>
        <begin position="102"/>
        <end position="217"/>
    </location>
</feature>
<evidence type="ECO:0000313" key="3">
    <source>
        <dbReference type="EMBL" id="RMX51411.1"/>
    </source>
</evidence>
<dbReference type="Pfam" id="PF00266">
    <property type="entry name" value="Aminotran_5"/>
    <property type="match status" value="1"/>
</dbReference>
<dbReference type="InterPro" id="IPR000192">
    <property type="entry name" value="Aminotrans_V_dom"/>
</dbReference>
<proteinExistence type="predicted"/>
<dbReference type="InterPro" id="IPR015421">
    <property type="entry name" value="PyrdxlP-dep_Trfase_major"/>
</dbReference>
<protein>
    <recommendedName>
        <fullName evidence="2">Aminotransferase class V domain-containing protein</fullName>
    </recommendedName>
</protein>
<dbReference type="InterPro" id="IPR015424">
    <property type="entry name" value="PyrdxlP-dep_Trfase"/>
</dbReference>
<dbReference type="Gene3D" id="3.40.640.10">
    <property type="entry name" value="Type I PLP-dependent aspartate aminotransferase-like (Major domain)"/>
    <property type="match status" value="1"/>
</dbReference>
<reference evidence="3 4" key="1">
    <citation type="journal article" date="2018" name="Sci. Rep.">
        <title>Comparative analysis of the Pocillopora damicornis genome highlights role of immune system in coral evolution.</title>
        <authorList>
            <person name="Cunning R."/>
            <person name="Bay R.A."/>
            <person name="Gillette P."/>
            <person name="Baker A.C."/>
            <person name="Traylor-Knowles N."/>
        </authorList>
    </citation>
    <scope>NUCLEOTIDE SEQUENCE [LARGE SCALE GENOMIC DNA]</scope>
    <source>
        <strain evidence="3">RSMAS</strain>
        <tissue evidence="3">Whole animal</tissue>
    </source>
</reference>
<comment type="caution">
    <text evidence="3">The sequence shown here is derived from an EMBL/GenBank/DDBJ whole genome shotgun (WGS) entry which is preliminary data.</text>
</comment>
<keyword evidence="4" id="KW-1185">Reference proteome</keyword>
<accession>A0A3M6UCN8</accession>
<feature type="region of interest" description="Disordered" evidence="1">
    <location>
        <begin position="260"/>
        <end position="279"/>
    </location>
</feature>
<dbReference type="EMBL" id="RCHS01001791">
    <property type="protein sequence ID" value="RMX51411.1"/>
    <property type="molecule type" value="Genomic_DNA"/>
</dbReference>
<sequence length="337" mass="38824">MSRFKTIAPQDRPTFKVAFLYRSHGLISRETFNAFQKTYDEIVNSIVTCQDEDELWKFVRSMFDFDDYADTVPINAANLSITFDAVQRLMNAMALDWNRDISIQKRIQPFVYTIQAARALVAKQLNVEPKLIAFMRNGSDPNAVINNGMDFEPGDEVVVWKENHPTNGDVAWEIRKARFPNITIVIVDLQGETNEEKIIHKFVSKVNKSTRIVAFSEALTTRLRDGLDKVARELDNVFVIETPPELSQYHGILTIKFQDDRGTGKGHRRKHKGKNEEEAEPQLSVMLYDALYEDHNIGVSTKKGNRMRFSPHIYNTEEHIDRAVEAVRYELSKVLEK</sequence>
<dbReference type="OrthoDB" id="5978656at2759"/>
<dbReference type="SUPFAM" id="SSF53383">
    <property type="entry name" value="PLP-dependent transferases"/>
    <property type="match status" value="2"/>
</dbReference>
<feature type="compositionally biased region" description="Basic residues" evidence="1">
    <location>
        <begin position="264"/>
        <end position="273"/>
    </location>
</feature>
<organism evidence="3 4">
    <name type="scientific">Pocillopora damicornis</name>
    <name type="common">Cauliflower coral</name>
    <name type="synonym">Millepora damicornis</name>
    <dbReference type="NCBI Taxonomy" id="46731"/>
    <lineage>
        <taxon>Eukaryota</taxon>
        <taxon>Metazoa</taxon>
        <taxon>Cnidaria</taxon>
        <taxon>Anthozoa</taxon>
        <taxon>Hexacorallia</taxon>
        <taxon>Scleractinia</taxon>
        <taxon>Astrocoeniina</taxon>
        <taxon>Pocilloporidae</taxon>
        <taxon>Pocillopora</taxon>
    </lineage>
</organism>
<name>A0A3M6UCN8_POCDA</name>
<dbReference type="STRING" id="46731.A0A3M6UCN8"/>
<evidence type="ECO:0000313" key="4">
    <source>
        <dbReference type="Proteomes" id="UP000275408"/>
    </source>
</evidence>
<evidence type="ECO:0000256" key="1">
    <source>
        <dbReference type="SAM" id="MobiDB-lite"/>
    </source>
</evidence>
<evidence type="ECO:0000259" key="2">
    <source>
        <dbReference type="Pfam" id="PF00266"/>
    </source>
</evidence>
<gene>
    <name evidence="3" type="ORF">pdam_00012627</name>
</gene>
<dbReference type="AlphaFoldDB" id="A0A3M6UCN8"/>
<dbReference type="Proteomes" id="UP000275408">
    <property type="component" value="Unassembled WGS sequence"/>
</dbReference>